<dbReference type="AlphaFoldDB" id="A0AAD3DS74"/>
<evidence type="ECO:0000256" key="3">
    <source>
        <dbReference type="ARBA" id="ARBA00022741"/>
    </source>
</evidence>
<evidence type="ECO:0000256" key="2">
    <source>
        <dbReference type="ARBA" id="ARBA00022679"/>
    </source>
</evidence>
<gene>
    <name evidence="8" type="ORF">Agub_g7124</name>
</gene>
<protein>
    <recommendedName>
        <fullName evidence="7">Protein kinase domain-containing protein</fullName>
    </recommendedName>
</protein>
<keyword evidence="3" id="KW-0547">Nucleotide-binding</keyword>
<proteinExistence type="predicted"/>
<reference evidence="8 9" key="1">
    <citation type="journal article" date="2021" name="Sci. Rep.">
        <title>Genome sequencing of the multicellular alga Astrephomene provides insights into convergent evolution of germ-soma differentiation.</title>
        <authorList>
            <person name="Yamashita S."/>
            <person name="Yamamoto K."/>
            <person name="Matsuzaki R."/>
            <person name="Suzuki S."/>
            <person name="Yamaguchi H."/>
            <person name="Hirooka S."/>
            <person name="Minakuchi Y."/>
            <person name="Miyagishima S."/>
            <person name="Kawachi M."/>
            <person name="Toyoda A."/>
            <person name="Nozaki H."/>
        </authorList>
    </citation>
    <scope>NUCLEOTIDE SEQUENCE [LARGE SCALE GENOMIC DNA]</scope>
    <source>
        <strain evidence="8 9">NIES-4017</strain>
    </source>
</reference>
<dbReference type="PANTHER" id="PTHR24349">
    <property type="entry name" value="SERINE/THREONINE-PROTEIN KINASE"/>
    <property type="match status" value="1"/>
</dbReference>
<dbReference type="PROSITE" id="PS50011">
    <property type="entry name" value="PROTEIN_KINASE_DOM"/>
    <property type="match status" value="1"/>
</dbReference>
<dbReference type="Proteomes" id="UP001054857">
    <property type="component" value="Unassembled WGS sequence"/>
</dbReference>
<evidence type="ECO:0000259" key="7">
    <source>
        <dbReference type="PROSITE" id="PS50011"/>
    </source>
</evidence>
<evidence type="ECO:0000313" key="9">
    <source>
        <dbReference type="Proteomes" id="UP001054857"/>
    </source>
</evidence>
<keyword evidence="9" id="KW-1185">Reference proteome</keyword>
<evidence type="ECO:0000313" key="8">
    <source>
        <dbReference type="EMBL" id="GFR45713.1"/>
    </source>
</evidence>
<name>A0AAD3DS74_9CHLO</name>
<feature type="compositionally biased region" description="Gly residues" evidence="6">
    <location>
        <begin position="72"/>
        <end position="86"/>
    </location>
</feature>
<evidence type="ECO:0000256" key="4">
    <source>
        <dbReference type="ARBA" id="ARBA00022777"/>
    </source>
</evidence>
<organism evidence="8 9">
    <name type="scientific">Astrephomene gubernaculifera</name>
    <dbReference type="NCBI Taxonomy" id="47775"/>
    <lineage>
        <taxon>Eukaryota</taxon>
        <taxon>Viridiplantae</taxon>
        <taxon>Chlorophyta</taxon>
        <taxon>core chlorophytes</taxon>
        <taxon>Chlorophyceae</taxon>
        <taxon>CS clade</taxon>
        <taxon>Chlamydomonadales</taxon>
        <taxon>Astrephomenaceae</taxon>
        <taxon>Astrephomene</taxon>
    </lineage>
</organism>
<feature type="domain" description="Protein kinase" evidence="7">
    <location>
        <begin position="1"/>
        <end position="234"/>
    </location>
</feature>
<keyword evidence="2" id="KW-0808">Transferase</keyword>
<evidence type="ECO:0000256" key="6">
    <source>
        <dbReference type="SAM" id="MobiDB-lite"/>
    </source>
</evidence>
<feature type="non-terminal residue" evidence="8">
    <location>
        <position position="234"/>
    </location>
</feature>
<dbReference type="SUPFAM" id="SSF56112">
    <property type="entry name" value="Protein kinase-like (PK-like)"/>
    <property type="match status" value="1"/>
</dbReference>
<dbReference type="GO" id="GO:0004674">
    <property type="term" value="F:protein serine/threonine kinase activity"/>
    <property type="evidence" value="ECO:0007669"/>
    <property type="project" value="UniProtKB-KW"/>
</dbReference>
<feature type="region of interest" description="Disordered" evidence="6">
    <location>
        <begin position="187"/>
        <end position="209"/>
    </location>
</feature>
<sequence length="234" mass="22902">DVLTEDEARVVVADVLSALVHLHAMGFVHRDLKPENVFAAPLDPSCLGLAATPASAFGAGTGPTGGRKHGSGRAGGAEGGGVGGGGGAGHDPVSCWRLGDLGSAVELAAVCEPGGAPGLLQLEGSPPFLAPEYAALWIAPPGSLTPQQLQLATTPKLDIWGVGALLFDVLIGHPPFSKPAVPADAAVDATDGHSTSAPTTPATTTATTTATQSSSAAAVAAAAAPGGVTTRMNL</sequence>
<dbReference type="Gene3D" id="1.10.510.10">
    <property type="entry name" value="Transferase(Phosphotransferase) domain 1"/>
    <property type="match status" value="1"/>
</dbReference>
<evidence type="ECO:0000256" key="5">
    <source>
        <dbReference type="ARBA" id="ARBA00022840"/>
    </source>
</evidence>
<feature type="region of interest" description="Disordered" evidence="6">
    <location>
        <begin position="60"/>
        <end position="86"/>
    </location>
</feature>
<feature type="non-terminal residue" evidence="8">
    <location>
        <position position="1"/>
    </location>
</feature>
<dbReference type="Pfam" id="PF00069">
    <property type="entry name" value="Pkinase"/>
    <property type="match status" value="1"/>
</dbReference>
<comment type="caution">
    <text evidence="8">The sequence shown here is derived from an EMBL/GenBank/DDBJ whole genome shotgun (WGS) entry which is preliminary data.</text>
</comment>
<keyword evidence="1" id="KW-0723">Serine/threonine-protein kinase</keyword>
<dbReference type="EMBL" id="BMAR01000010">
    <property type="protein sequence ID" value="GFR45713.1"/>
    <property type="molecule type" value="Genomic_DNA"/>
</dbReference>
<keyword evidence="4" id="KW-0418">Kinase</keyword>
<evidence type="ECO:0000256" key="1">
    <source>
        <dbReference type="ARBA" id="ARBA00022527"/>
    </source>
</evidence>
<dbReference type="InterPro" id="IPR050205">
    <property type="entry name" value="CDPK_Ser/Thr_kinases"/>
</dbReference>
<keyword evidence="5" id="KW-0067">ATP-binding</keyword>
<dbReference type="InterPro" id="IPR011009">
    <property type="entry name" value="Kinase-like_dom_sf"/>
</dbReference>
<dbReference type="InterPro" id="IPR000719">
    <property type="entry name" value="Prot_kinase_dom"/>
</dbReference>
<dbReference type="GO" id="GO:0005524">
    <property type="term" value="F:ATP binding"/>
    <property type="evidence" value="ECO:0007669"/>
    <property type="project" value="UniProtKB-KW"/>
</dbReference>
<accession>A0AAD3DS74</accession>